<name>A0A2P8FSG3_9BACT</name>
<feature type="region of interest" description="Disordered" evidence="1">
    <location>
        <begin position="1"/>
        <end position="84"/>
    </location>
</feature>
<reference evidence="2 3" key="1">
    <citation type="submission" date="2018-03" db="EMBL/GenBank/DDBJ databases">
        <title>Genomic Encyclopedia of Archaeal and Bacterial Type Strains, Phase II (KMG-II): from individual species to whole genera.</title>
        <authorList>
            <person name="Goeker M."/>
        </authorList>
    </citation>
    <scope>NUCLEOTIDE SEQUENCE [LARGE SCALE GENOMIC DNA]</scope>
    <source>
        <strain evidence="2 3">DSM 29057</strain>
    </source>
</reference>
<evidence type="ECO:0000313" key="3">
    <source>
        <dbReference type="Proteomes" id="UP000241964"/>
    </source>
</evidence>
<organism evidence="2 3">
    <name type="scientific">Dyadobacter jiangsuensis</name>
    <dbReference type="NCBI Taxonomy" id="1591085"/>
    <lineage>
        <taxon>Bacteria</taxon>
        <taxon>Pseudomonadati</taxon>
        <taxon>Bacteroidota</taxon>
        <taxon>Cytophagia</taxon>
        <taxon>Cytophagales</taxon>
        <taxon>Spirosomataceae</taxon>
        <taxon>Dyadobacter</taxon>
    </lineage>
</organism>
<evidence type="ECO:0000313" key="2">
    <source>
        <dbReference type="EMBL" id="PSL24653.1"/>
    </source>
</evidence>
<dbReference type="Proteomes" id="UP000241964">
    <property type="component" value="Unassembled WGS sequence"/>
</dbReference>
<keyword evidence="3" id="KW-1185">Reference proteome</keyword>
<protein>
    <submittedName>
        <fullName evidence="2">Uncharacterized protein</fullName>
    </submittedName>
</protein>
<feature type="compositionally biased region" description="Basic and acidic residues" evidence="1">
    <location>
        <begin position="1"/>
        <end position="13"/>
    </location>
</feature>
<comment type="caution">
    <text evidence="2">The sequence shown here is derived from an EMBL/GenBank/DDBJ whole genome shotgun (WGS) entry which is preliminary data.</text>
</comment>
<dbReference type="OrthoDB" id="965651at2"/>
<evidence type="ECO:0000256" key="1">
    <source>
        <dbReference type="SAM" id="MobiDB-lite"/>
    </source>
</evidence>
<feature type="compositionally biased region" description="Basic and acidic residues" evidence="1">
    <location>
        <begin position="25"/>
        <end position="56"/>
    </location>
</feature>
<feature type="compositionally biased region" description="Basic and acidic residues" evidence="1">
    <location>
        <begin position="70"/>
        <end position="84"/>
    </location>
</feature>
<dbReference type="AlphaFoldDB" id="A0A2P8FSG3"/>
<gene>
    <name evidence="2" type="ORF">CLV60_11377</name>
</gene>
<accession>A0A2P8FSG3</accession>
<dbReference type="EMBL" id="PYAS01000013">
    <property type="protein sequence ID" value="PSL24653.1"/>
    <property type="molecule type" value="Genomic_DNA"/>
</dbReference>
<sequence>MEQSHPDSTRPDNYKNGSEESLADYVKRKETEENLKKLAQKLESDLKNPHGRDVSARDVSTPDVSTPDLSFEKFEEKRRKRDGQ</sequence>
<proteinExistence type="predicted"/>
<dbReference type="RefSeq" id="WP_106597997.1">
    <property type="nucleotide sequence ID" value="NZ_PYAS01000013.1"/>
</dbReference>